<feature type="compositionally biased region" description="Polar residues" evidence="6">
    <location>
        <begin position="995"/>
        <end position="1008"/>
    </location>
</feature>
<evidence type="ECO:0008006" key="9">
    <source>
        <dbReference type="Google" id="ProtNLM"/>
    </source>
</evidence>
<proteinExistence type="inferred from homology"/>
<keyword evidence="8" id="KW-1185">Reference proteome</keyword>
<dbReference type="InterPro" id="IPR042491">
    <property type="entry name" value="Vps35_C"/>
</dbReference>
<name>A0A507FE89_9FUNG</name>
<dbReference type="GO" id="GO:0005829">
    <property type="term" value="C:cytosol"/>
    <property type="evidence" value="ECO:0007669"/>
    <property type="project" value="GOC"/>
</dbReference>
<gene>
    <name evidence="7" type="ORF">CcCBS67573_g04658</name>
</gene>
<dbReference type="STRING" id="246404.A0A507FE89"/>
<protein>
    <recommendedName>
        <fullName evidence="9">Vacuolar protein sorting-associated protein 35</fullName>
    </recommendedName>
</protein>
<dbReference type="OrthoDB" id="10258141at2759"/>
<evidence type="ECO:0000256" key="5">
    <source>
        <dbReference type="ARBA" id="ARBA00023136"/>
    </source>
</evidence>
<dbReference type="EMBL" id="QEAP01000146">
    <property type="protein sequence ID" value="TPX74065.1"/>
    <property type="molecule type" value="Genomic_DNA"/>
</dbReference>
<dbReference type="AlphaFoldDB" id="A0A507FE89"/>
<comment type="similarity">
    <text evidence="2">Belongs to the VPS35 family.</text>
</comment>
<evidence type="ECO:0000313" key="8">
    <source>
        <dbReference type="Proteomes" id="UP000320333"/>
    </source>
</evidence>
<dbReference type="GO" id="GO:0005770">
    <property type="term" value="C:late endosome"/>
    <property type="evidence" value="ECO:0007669"/>
    <property type="project" value="TreeGrafter"/>
</dbReference>
<sequence length="1059" mass="117184">MRASSSSHSIKSELDAPPLTQTQMLADSLSTVRIQAKLMRQSIDANEAMDAFKHASLMLATLRTALLTPKNYYELYMAIFDQMSANLSPFLVEGNHKLLDLYELVQYAGNIVPRLYLMVCVGAAYMKRNAASDATQLGVVQDGSSPDTAEVPPIKELLADLLDMVKGVQHPMRGLFIRYYLSVMTRDHMPNSLSDSPRGTLENSIQFILQNFIEMNKLWVRLQYVGHSSEREKRESERKELRVIVGSGLVRLSQLEGLDWRLYKKDVLPSLLGEIVSCRDSIAQEYLMDIIIQVFPEEFHFRTLDLLLAAASQLSKAVNVKQTVISLINRFIDYATRMQQESDEARKSTITVDDESVILPVSGIPPDIPLFDLFWEQISNLVMARSEFSIQDTAALLVSLMNLSLNCYPNRLDYVDQILGLAKERVALAKRDKKTLESILQLLLKPIEAYRYNPLTLMKFPSSRSTVRKASTSASAQNIVIEPPPVRGTRSNSYCGHYTDLLKLLPHAGRRKVANAVALSAISASCVSPTTVNPVSNLSKAIDSSASVPKESADRIHIDKPVILPFIIDSKDGVEAIFGELCTVLVADCGDGDICGATIPAGNAKSDDLDPETEEQSVNPDDLLDWLDIQEEQNLVARLVQLVKTRDGHPDDDVELLATLRRFLGTGGDVRIRFTLPPFVFSCFRVAQSYLTLSEMQDSELSIRLLSLYQFIKETIAALSRAKFVYDDGDDLYADVPVQFGTGLQQPAEHAIRLFLSASHCANQSGHAEAAYEFFVEALSLYEDTIVSSQAQLTALPLVMGCLQSLNVLNVSNAGQEGSNDESGADLDTIAGKCVDLCGRLLKKADQSRMLILASQIFWMETRTEGVLIALGTLVSKSKHKQGRDAVSGMEHLLGSKSRVETTDVKSAANHGRNGMKVLECLQKALVRANAVLDPALQVELYVLILERYLWMFENSVDSISVRHLNSLVELIHNAFAAFSPNTDNVGDIPEKNPSIFTSTNSGSTAKTKSPEGSKRHFESILIHLRKLKREEEARLRLDLNGGGFASAAVTGRYQDLNL</sequence>
<dbReference type="Proteomes" id="UP000320333">
    <property type="component" value="Unassembled WGS sequence"/>
</dbReference>
<dbReference type="PANTHER" id="PTHR11099:SF0">
    <property type="entry name" value="VACUOLAR PROTEIN SORTING-ASSOCIATED PROTEIN 35"/>
    <property type="match status" value="1"/>
</dbReference>
<keyword evidence="4" id="KW-0653">Protein transport</keyword>
<keyword evidence="3" id="KW-0813">Transport</keyword>
<evidence type="ECO:0000313" key="7">
    <source>
        <dbReference type="EMBL" id="TPX74065.1"/>
    </source>
</evidence>
<reference evidence="7 8" key="1">
    <citation type="journal article" date="2019" name="Sci. Rep.">
        <title>Comparative genomics of chytrid fungi reveal insights into the obligate biotrophic and pathogenic lifestyle of Synchytrium endobioticum.</title>
        <authorList>
            <person name="van de Vossenberg B.T.L.H."/>
            <person name="Warris S."/>
            <person name="Nguyen H.D.T."/>
            <person name="van Gent-Pelzer M.P.E."/>
            <person name="Joly D.L."/>
            <person name="van de Geest H.C."/>
            <person name="Bonants P.J.M."/>
            <person name="Smith D.S."/>
            <person name="Levesque C.A."/>
            <person name="van der Lee T.A.J."/>
        </authorList>
    </citation>
    <scope>NUCLEOTIDE SEQUENCE [LARGE SCALE GENOMIC DNA]</scope>
    <source>
        <strain evidence="7 8">CBS 675.73</strain>
    </source>
</reference>
<comment type="subcellular location">
    <subcellularLocation>
        <location evidence="1">Membrane</location>
        <topology evidence="1">Peripheral membrane protein</topology>
    </subcellularLocation>
</comment>
<accession>A0A507FE89</accession>
<dbReference type="InterPro" id="IPR005378">
    <property type="entry name" value="Vps35"/>
</dbReference>
<dbReference type="GO" id="GO:0042147">
    <property type="term" value="P:retrograde transport, endosome to Golgi"/>
    <property type="evidence" value="ECO:0007669"/>
    <property type="project" value="InterPro"/>
</dbReference>
<dbReference type="PANTHER" id="PTHR11099">
    <property type="entry name" value="VACUOLAR SORTING PROTEIN 35"/>
    <property type="match status" value="1"/>
</dbReference>
<dbReference type="PIRSF" id="PIRSF009375">
    <property type="entry name" value="Retromer_Vps35"/>
    <property type="match status" value="1"/>
</dbReference>
<evidence type="ECO:0000256" key="2">
    <source>
        <dbReference type="ARBA" id="ARBA00006536"/>
    </source>
</evidence>
<dbReference type="Pfam" id="PF03635">
    <property type="entry name" value="Vps35"/>
    <property type="match status" value="2"/>
</dbReference>
<dbReference type="GO" id="GO:0006886">
    <property type="term" value="P:intracellular protein transport"/>
    <property type="evidence" value="ECO:0007669"/>
    <property type="project" value="TreeGrafter"/>
</dbReference>
<evidence type="ECO:0000256" key="1">
    <source>
        <dbReference type="ARBA" id="ARBA00004170"/>
    </source>
</evidence>
<organism evidence="7 8">
    <name type="scientific">Chytriomyces confervae</name>
    <dbReference type="NCBI Taxonomy" id="246404"/>
    <lineage>
        <taxon>Eukaryota</taxon>
        <taxon>Fungi</taxon>
        <taxon>Fungi incertae sedis</taxon>
        <taxon>Chytridiomycota</taxon>
        <taxon>Chytridiomycota incertae sedis</taxon>
        <taxon>Chytridiomycetes</taxon>
        <taxon>Chytridiales</taxon>
        <taxon>Chytriomycetaceae</taxon>
        <taxon>Chytriomyces</taxon>
    </lineage>
</organism>
<evidence type="ECO:0000256" key="4">
    <source>
        <dbReference type="ARBA" id="ARBA00022927"/>
    </source>
</evidence>
<feature type="region of interest" description="Disordered" evidence="6">
    <location>
        <begin position="992"/>
        <end position="1015"/>
    </location>
</feature>
<dbReference type="GO" id="GO:0030906">
    <property type="term" value="C:retromer, cargo-selective complex"/>
    <property type="evidence" value="ECO:0007669"/>
    <property type="project" value="InterPro"/>
</dbReference>
<keyword evidence="5" id="KW-0472">Membrane</keyword>
<dbReference type="Gene3D" id="1.25.40.660">
    <property type="entry name" value="Vacuolar protein sorting-associated protein 35, helical subcomplex Vps35-C"/>
    <property type="match status" value="1"/>
</dbReference>
<evidence type="ECO:0000256" key="6">
    <source>
        <dbReference type="SAM" id="MobiDB-lite"/>
    </source>
</evidence>
<evidence type="ECO:0000256" key="3">
    <source>
        <dbReference type="ARBA" id="ARBA00022448"/>
    </source>
</evidence>
<comment type="caution">
    <text evidence="7">The sequence shown here is derived from an EMBL/GenBank/DDBJ whole genome shotgun (WGS) entry which is preliminary data.</text>
</comment>